<evidence type="ECO:0008006" key="3">
    <source>
        <dbReference type="Google" id="ProtNLM"/>
    </source>
</evidence>
<accession>A0A543I608</accession>
<sequence>MVSLAFDVDVADALVRAVSDAAVELRGQGVPRRLAVECAAEGFSGAYAKLFTTACVVESEDRVRLARVLEGLAEDVGVAKLKAQEELARQEEVAAWEAREAAREAARLSAPGPLSSSPWMPVPLYDPEPFDVAVAPPSLSVMFRPRERVRAGGGSGAMSSAVPASLRVFVGQSRGSNGVLDTHLTRVRGAWAGFTGSCSWVPIDSVTFLSGFQFLVSENEEDVAWIDQVADAFERAGGGRLSDVVLARASVVRAVPVGDAELLEIFGSLSGEDLGVLLAGSPELLLRLQGIDPVKISEWWAGLNPVGVGEEYSRQQDALLEGFPDVFGALDGVPALARVRANRVNSTVLLKAVEIELRGVESGELAGGGDRADFLREEIAYLKQVESGQVQLYLYDRGQSRIVEMIGTPGPDTQRVVTYVPGTFTGLGSFYTGGVQQISKYLADNLPGTVAFVYKDGLFPGEGDTSASPNMLRVTEANDPETARAAGEQLARFGRGMRTDPRLSAVHQIGIGHSWGVANLTSSEVAGTEYRTVISLSGAGMLPEWQPRPKTGYVDLSYWDILQSAQQQGYVWKGNNPRRHPGFVSFPYYEGSDDEVLEDNSIPGVVDRLKVLMDNHNLIATDSKDNREVLEDLVELTKA</sequence>
<dbReference type="EMBL" id="VFPN01000001">
    <property type="protein sequence ID" value="TQM66004.1"/>
    <property type="molecule type" value="Genomic_DNA"/>
</dbReference>
<keyword evidence="2" id="KW-1185">Reference proteome</keyword>
<evidence type="ECO:0000313" key="1">
    <source>
        <dbReference type="EMBL" id="TQM66004.1"/>
    </source>
</evidence>
<gene>
    <name evidence="1" type="ORF">FB466_0825</name>
</gene>
<evidence type="ECO:0000313" key="2">
    <source>
        <dbReference type="Proteomes" id="UP000318331"/>
    </source>
</evidence>
<dbReference type="Proteomes" id="UP000318331">
    <property type="component" value="Unassembled WGS sequence"/>
</dbReference>
<protein>
    <recommendedName>
        <fullName evidence="3">Alpha/beta hydrolase family protein</fullName>
    </recommendedName>
</protein>
<dbReference type="AlphaFoldDB" id="A0A543I608"/>
<reference evidence="1 2" key="1">
    <citation type="submission" date="2019-06" db="EMBL/GenBank/DDBJ databases">
        <title>Sequencing the genomes of 1000 actinobacteria strains.</title>
        <authorList>
            <person name="Klenk H.-P."/>
        </authorList>
    </citation>
    <scope>NUCLEOTIDE SEQUENCE [LARGE SCALE GENOMIC DNA]</scope>
    <source>
        <strain evidence="1 2">DSM 18031</strain>
    </source>
</reference>
<organism evidence="1 2">
    <name type="scientific">Klugiella xanthotipulae</name>
    <dbReference type="NCBI Taxonomy" id="244735"/>
    <lineage>
        <taxon>Bacteria</taxon>
        <taxon>Bacillati</taxon>
        <taxon>Actinomycetota</taxon>
        <taxon>Actinomycetes</taxon>
        <taxon>Micrococcales</taxon>
        <taxon>Microbacteriaceae</taxon>
        <taxon>Klugiella</taxon>
    </lineage>
</organism>
<comment type="caution">
    <text evidence="1">The sequence shown here is derived from an EMBL/GenBank/DDBJ whole genome shotgun (WGS) entry which is preliminary data.</text>
</comment>
<name>A0A543I608_9MICO</name>
<proteinExistence type="predicted"/>